<dbReference type="InterPro" id="IPR009057">
    <property type="entry name" value="Homeodomain-like_sf"/>
</dbReference>
<evidence type="ECO:0000256" key="3">
    <source>
        <dbReference type="ARBA" id="ARBA00023163"/>
    </source>
</evidence>
<dbReference type="InterPro" id="IPR050109">
    <property type="entry name" value="HTH-type_TetR-like_transc_reg"/>
</dbReference>
<evidence type="ECO:0000313" key="6">
    <source>
        <dbReference type="EMBL" id="SFD02181.1"/>
    </source>
</evidence>
<dbReference type="GO" id="GO:0003700">
    <property type="term" value="F:DNA-binding transcription factor activity"/>
    <property type="evidence" value="ECO:0007669"/>
    <property type="project" value="TreeGrafter"/>
</dbReference>
<dbReference type="AlphaFoldDB" id="A0A1I1NWX0"/>
<evidence type="ECO:0000256" key="4">
    <source>
        <dbReference type="PROSITE-ProRule" id="PRU00335"/>
    </source>
</evidence>
<dbReference type="EMBL" id="FOLB01000022">
    <property type="protein sequence ID" value="SFD02181.1"/>
    <property type="molecule type" value="Genomic_DNA"/>
</dbReference>
<name>A0A1I1NWX0_9ACTN</name>
<gene>
    <name evidence="6" type="ORF">SAMN04487968_12214</name>
</gene>
<dbReference type="STRING" id="574651.SAMN04487968_12214"/>
<dbReference type="Pfam" id="PF00440">
    <property type="entry name" value="TetR_N"/>
    <property type="match status" value="1"/>
</dbReference>
<dbReference type="Proteomes" id="UP000198832">
    <property type="component" value="Unassembled WGS sequence"/>
</dbReference>
<dbReference type="InterPro" id="IPR001647">
    <property type="entry name" value="HTH_TetR"/>
</dbReference>
<evidence type="ECO:0000256" key="2">
    <source>
        <dbReference type="ARBA" id="ARBA00023125"/>
    </source>
</evidence>
<evidence type="ECO:0000313" key="7">
    <source>
        <dbReference type="Proteomes" id="UP000198832"/>
    </source>
</evidence>
<evidence type="ECO:0000256" key="1">
    <source>
        <dbReference type="ARBA" id="ARBA00023015"/>
    </source>
</evidence>
<sequence>MANSANPSKRELTAHAIALCAQRLADEHGLDGFTMDQLAEAAGVSRRTLFNYYPGKLDAVLGEDKEPDPALFAAFTAGGPTGELIGDLRLLITGFLEANETDAEAVARFRRLLVADPRIFHAAHGRFERATAHFTELIGTRADAGLGAREAGILARLILSLFDQALADFVEDPESGLTHHFNQTFETVQRLLGRSDN</sequence>
<evidence type="ECO:0000259" key="5">
    <source>
        <dbReference type="PROSITE" id="PS50977"/>
    </source>
</evidence>
<dbReference type="GO" id="GO:0000976">
    <property type="term" value="F:transcription cis-regulatory region binding"/>
    <property type="evidence" value="ECO:0007669"/>
    <property type="project" value="TreeGrafter"/>
</dbReference>
<keyword evidence="2 4" id="KW-0238">DNA-binding</keyword>
<keyword evidence="3" id="KW-0804">Transcription</keyword>
<dbReference type="PANTHER" id="PTHR30055:SF234">
    <property type="entry name" value="HTH-TYPE TRANSCRIPTIONAL REGULATOR BETI"/>
    <property type="match status" value="1"/>
</dbReference>
<dbReference type="PROSITE" id="PS50977">
    <property type="entry name" value="HTH_TETR_2"/>
    <property type="match status" value="1"/>
</dbReference>
<proteinExistence type="predicted"/>
<dbReference type="Gene3D" id="1.10.357.10">
    <property type="entry name" value="Tetracycline Repressor, domain 2"/>
    <property type="match status" value="1"/>
</dbReference>
<dbReference type="RefSeq" id="WP_091126628.1">
    <property type="nucleotide sequence ID" value="NZ_FOLB01000022.1"/>
</dbReference>
<keyword evidence="7" id="KW-1185">Reference proteome</keyword>
<reference evidence="6 7" key="1">
    <citation type="submission" date="2016-10" db="EMBL/GenBank/DDBJ databases">
        <authorList>
            <person name="de Groot N.N."/>
        </authorList>
    </citation>
    <scope>NUCLEOTIDE SEQUENCE [LARGE SCALE GENOMIC DNA]</scope>
    <source>
        <strain evidence="6 7">CGMCC 1.7056</strain>
    </source>
</reference>
<dbReference type="PANTHER" id="PTHR30055">
    <property type="entry name" value="HTH-TYPE TRANSCRIPTIONAL REGULATOR RUTR"/>
    <property type="match status" value="1"/>
</dbReference>
<keyword evidence="1" id="KW-0805">Transcription regulation</keyword>
<feature type="domain" description="HTH tetR-type" evidence="5">
    <location>
        <begin position="11"/>
        <end position="71"/>
    </location>
</feature>
<protein>
    <submittedName>
        <fullName evidence="6">Transcriptional regulator, TetR family</fullName>
    </submittedName>
</protein>
<organism evidence="6 7">
    <name type="scientific">Nocardioides terrae</name>
    <dbReference type="NCBI Taxonomy" id="574651"/>
    <lineage>
        <taxon>Bacteria</taxon>
        <taxon>Bacillati</taxon>
        <taxon>Actinomycetota</taxon>
        <taxon>Actinomycetes</taxon>
        <taxon>Propionibacteriales</taxon>
        <taxon>Nocardioidaceae</taxon>
        <taxon>Nocardioides</taxon>
    </lineage>
</organism>
<dbReference type="SUPFAM" id="SSF46689">
    <property type="entry name" value="Homeodomain-like"/>
    <property type="match status" value="1"/>
</dbReference>
<feature type="DNA-binding region" description="H-T-H motif" evidence="4">
    <location>
        <begin position="34"/>
        <end position="53"/>
    </location>
</feature>
<accession>A0A1I1NWX0</accession>